<dbReference type="InterPro" id="IPR012678">
    <property type="entry name" value="Ribosomal_uL23/eL15/eS24_sf"/>
</dbReference>
<keyword evidence="4 6" id="KW-0689">Ribosomal protein</keyword>
<dbReference type="InterPro" id="IPR013025">
    <property type="entry name" value="Ribosomal_uL23-like"/>
</dbReference>
<dbReference type="KEGG" id="vin:AKJ08_1974"/>
<name>A0A0K1PDK8_9BACT</name>
<accession>A0A0K1PDK8</accession>
<dbReference type="PANTHER" id="PTHR11620">
    <property type="entry name" value="60S RIBOSOMAL PROTEIN L23A"/>
    <property type="match status" value="1"/>
</dbReference>
<evidence type="ECO:0000256" key="1">
    <source>
        <dbReference type="ARBA" id="ARBA00006700"/>
    </source>
</evidence>
<proteinExistence type="inferred from homology"/>
<comment type="subunit">
    <text evidence="6">Part of the 50S ribosomal subunit. Contacts protein L29, and trigger factor when it is bound to the ribosome.</text>
</comment>
<dbReference type="GO" id="GO:1990904">
    <property type="term" value="C:ribonucleoprotein complex"/>
    <property type="evidence" value="ECO:0007669"/>
    <property type="project" value="UniProtKB-KW"/>
</dbReference>
<dbReference type="GO" id="GO:0003735">
    <property type="term" value="F:structural constituent of ribosome"/>
    <property type="evidence" value="ECO:0007669"/>
    <property type="project" value="InterPro"/>
</dbReference>
<dbReference type="RefSeq" id="WP_050725880.1">
    <property type="nucleotide sequence ID" value="NZ_CP012332.1"/>
</dbReference>
<keyword evidence="8" id="KW-1185">Reference proteome</keyword>
<protein>
    <recommendedName>
        <fullName evidence="6">Large ribosomal subunit protein uL23</fullName>
    </recommendedName>
</protein>
<keyword evidence="2 6" id="KW-0699">rRNA-binding</keyword>
<reference evidence="7 8" key="1">
    <citation type="submission" date="2015-08" db="EMBL/GenBank/DDBJ databases">
        <authorList>
            <person name="Babu N.S."/>
            <person name="Beckwith C.J."/>
            <person name="Beseler K.G."/>
            <person name="Brison A."/>
            <person name="Carone J.V."/>
            <person name="Caskin T.P."/>
            <person name="Diamond M."/>
            <person name="Durham M.E."/>
            <person name="Foxe J.M."/>
            <person name="Go M."/>
            <person name="Henderson B.A."/>
            <person name="Jones I.B."/>
            <person name="McGettigan J.A."/>
            <person name="Micheletti S.J."/>
            <person name="Nasrallah M.E."/>
            <person name="Ortiz D."/>
            <person name="Piller C.R."/>
            <person name="Privatt S.R."/>
            <person name="Schneider S.L."/>
            <person name="Sharp S."/>
            <person name="Smith T.C."/>
            <person name="Stanton J.D."/>
            <person name="Ullery H.E."/>
            <person name="Wilson R.J."/>
            <person name="Serrano M.G."/>
            <person name="Buck G."/>
            <person name="Lee V."/>
            <person name="Wang Y."/>
            <person name="Carvalho R."/>
            <person name="Voegtly L."/>
            <person name="Shi R."/>
            <person name="Duckworth R."/>
            <person name="Johnson A."/>
            <person name="Loviza R."/>
            <person name="Walstead R."/>
            <person name="Shah Z."/>
            <person name="Kiflezghi M."/>
            <person name="Wade K."/>
            <person name="Ball S.L."/>
            <person name="Bradley K.W."/>
            <person name="Asai D.J."/>
            <person name="Bowman C.A."/>
            <person name="Russell D.A."/>
            <person name="Pope W.H."/>
            <person name="Jacobs-Sera D."/>
            <person name="Hendrix R.W."/>
            <person name="Hatfull G.F."/>
        </authorList>
    </citation>
    <scope>NUCLEOTIDE SEQUENCE [LARGE SCALE GENOMIC DNA]</scope>
    <source>
        <strain evidence="7 8">DSM 27710</strain>
    </source>
</reference>
<comment type="function">
    <text evidence="6">One of the early assembly proteins it binds 23S rRNA. One of the proteins that surrounds the polypeptide exit tunnel on the outside of the ribosome. Forms the main docking site for trigger factor binding to the ribosome.</text>
</comment>
<gene>
    <name evidence="6" type="primary">rplW</name>
    <name evidence="7" type="ORF">AKJ08_1974</name>
</gene>
<dbReference type="GO" id="GO:0005840">
    <property type="term" value="C:ribosome"/>
    <property type="evidence" value="ECO:0007669"/>
    <property type="project" value="UniProtKB-KW"/>
</dbReference>
<keyword evidence="5 6" id="KW-0687">Ribonucleoprotein</keyword>
<evidence type="ECO:0000256" key="3">
    <source>
        <dbReference type="ARBA" id="ARBA00022884"/>
    </source>
</evidence>
<evidence type="ECO:0000256" key="6">
    <source>
        <dbReference type="HAMAP-Rule" id="MF_01369"/>
    </source>
</evidence>
<evidence type="ECO:0000256" key="5">
    <source>
        <dbReference type="ARBA" id="ARBA00023274"/>
    </source>
</evidence>
<comment type="similarity">
    <text evidence="1 6">Belongs to the universal ribosomal protein uL23 family.</text>
</comment>
<evidence type="ECO:0000313" key="7">
    <source>
        <dbReference type="EMBL" id="AKU91587.1"/>
    </source>
</evidence>
<dbReference type="FunFam" id="3.30.70.330:FF:000001">
    <property type="entry name" value="50S ribosomal protein L23"/>
    <property type="match status" value="1"/>
</dbReference>
<evidence type="ECO:0000256" key="4">
    <source>
        <dbReference type="ARBA" id="ARBA00022980"/>
    </source>
</evidence>
<organism evidence="7 8">
    <name type="scientific">Vulgatibacter incomptus</name>
    <dbReference type="NCBI Taxonomy" id="1391653"/>
    <lineage>
        <taxon>Bacteria</taxon>
        <taxon>Pseudomonadati</taxon>
        <taxon>Myxococcota</taxon>
        <taxon>Myxococcia</taxon>
        <taxon>Myxococcales</taxon>
        <taxon>Cystobacterineae</taxon>
        <taxon>Vulgatibacteraceae</taxon>
        <taxon>Vulgatibacter</taxon>
    </lineage>
</organism>
<dbReference type="Proteomes" id="UP000055590">
    <property type="component" value="Chromosome"/>
</dbReference>
<dbReference type="GO" id="GO:0019843">
    <property type="term" value="F:rRNA binding"/>
    <property type="evidence" value="ECO:0007669"/>
    <property type="project" value="UniProtKB-UniRule"/>
</dbReference>
<dbReference type="Pfam" id="PF00276">
    <property type="entry name" value="Ribosomal_L23"/>
    <property type="match status" value="1"/>
</dbReference>
<keyword evidence="3 6" id="KW-0694">RNA-binding</keyword>
<dbReference type="OrthoDB" id="9793353at2"/>
<dbReference type="SUPFAM" id="SSF54189">
    <property type="entry name" value="Ribosomal proteins S24e, L23 and L15e"/>
    <property type="match status" value="1"/>
</dbReference>
<dbReference type="HAMAP" id="MF_01369_B">
    <property type="entry name" value="Ribosomal_uL23_B"/>
    <property type="match status" value="1"/>
</dbReference>
<dbReference type="NCBIfam" id="NF004363">
    <property type="entry name" value="PRK05738.2-4"/>
    <property type="match status" value="1"/>
</dbReference>
<dbReference type="EMBL" id="CP012332">
    <property type="protein sequence ID" value="AKU91587.1"/>
    <property type="molecule type" value="Genomic_DNA"/>
</dbReference>
<dbReference type="NCBIfam" id="NF004359">
    <property type="entry name" value="PRK05738.1-3"/>
    <property type="match status" value="1"/>
</dbReference>
<evidence type="ECO:0000313" key="8">
    <source>
        <dbReference type="Proteomes" id="UP000055590"/>
    </source>
</evidence>
<evidence type="ECO:0000256" key="2">
    <source>
        <dbReference type="ARBA" id="ARBA00022730"/>
    </source>
</evidence>
<dbReference type="STRING" id="1391653.AKJ08_1974"/>
<sequence length="96" mass="10892">MNIHEVIRAPIVTEKSDQDRDAHNAFTFEVDRRASKDEIKAAVKKFFDVDAVDVRTSIVRGKTKRVGRSIGQRPNWKKAIVVLKEGQKIDLFDLGA</sequence>
<dbReference type="AlphaFoldDB" id="A0A0K1PDK8"/>
<dbReference type="GO" id="GO:0006412">
    <property type="term" value="P:translation"/>
    <property type="evidence" value="ECO:0007669"/>
    <property type="project" value="UniProtKB-UniRule"/>
</dbReference>
<dbReference type="InterPro" id="IPR012677">
    <property type="entry name" value="Nucleotide-bd_a/b_plait_sf"/>
</dbReference>
<dbReference type="NCBIfam" id="NF004366">
    <property type="entry name" value="PRK05738.3-2"/>
    <property type="match status" value="1"/>
</dbReference>
<dbReference type="Gene3D" id="3.30.70.330">
    <property type="match status" value="1"/>
</dbReference>